<feature type="disulfide bond" evidence="25">
    <location>
        <begin position="2868"/>
        <end position="2895"/>
    </location>
</feature>
<dbReference type="Gene3D" id="2.60.120.200">
    <property type="match status" value="5"/>
</dbReference>
<feature type="disulfide bond" evidence="24">
    <location>
        <begin position="2679"/>
        <end position="2688"/>
    </location>
</feature>
<evidence type="ECO:0000256" key="18">
    <source>
        <dbReference type="ARBA" id="ARBA00054937"/>
    </source>
</evidence>
<dbReference type="GO" id="GO:0051240">
    <property type="term" value="P:positive regulation of multicellular organismal process"/>
    <property type="evidence" value="ECO:0007669"/>
    <property type="project" value="UniProtKB-ARBA"/>
</dbReference>
<organism evidence="29 30">
    <name type="scientific">Macaca mulatta</name>
    <name type="common">Rhesus macaque</name>
    <dbReference type="NCBI Taxonomy" id="9544"/>
    <lineage>
        <taxon>Eukaryota</taxon>
        <taxon>Metazoa</taxon>
        <taxon>Chordata</taxon>
        <taxon>Craniata</taxon>
        <taxon>Vertebrata</taxon>
        <taxon>Euteleostomi</taxon>
        <taxon>Mammalia</taxon>
        <taxon>Eutheria</taxon>
        <taxon>Euarchontoglires</taxon>
        <taxon>Primates</taxon>
        <taxon>Haplorrhini</taxon>
        <taxon>Catarrhini</taxon>
        <taxon>Cercopithecidae</taxon>
        <taxon>Cercopithecinae</taxon>
        <taxon>Macaca</taxon>
    </lineage>
</organism>
<evidence type="ECO:0000256" key="8">
    <source>
        <dbReference type="ARBA" id="ARBA00022536"/>
    </source>
</evidence>
<comment type="subcellular location">
    <subcellularLocation>
        <location evidence="3">Cell projection</location>
        <location evidence="3">Cilium</location>
        <location evidence="3">Photoreceptor outer segment</location>
    </subcellularLocation>
    <subcellularLocation>
        <location evidence="2">Cytoplasm</location>
        <location evidence="2">Cytoskeleton</location>
        <location evidence="2">Cilium axoneme</location>
    </subcellularLocation>
    <subcellularLocation>
        <location evidence="1">Cytoplasm</location>
        <location evidence="1">Cytoskeleton</location>
        <location evidence="1">Microtubule organizing center</location>
        <location evidence="1">Centrosome</location>
    </subcellularLocation>
    <subcellularLocation>
        <location evidence="4">Secreted</location>
        <location evidence="4">Extracellular space</location>
        <location evidence="4">Extracellular matrix</location>
        <location evidence="4">Interphotoreceptor matrix</location>
    </subcellularLocation>
</comment>
<evidence type="ECO:0000256" key="19">
    <source>
        <dbReference type="ARBA" id="ARBA00061318"/>
    </source>
</evidence>
<evidence type="ECO:0000256" key="7">
    <source>
        <dbReference type="ARBA" id="ARBA00022530"/>
    </source>
</evidence>
<dbReference type="FunFam" id="2.10.25.10:FF:000676">
    <property type="entry name" value="Protein eyes shut homolog"/>
    <property type="match status" value="1"/>
</dbReference>
<feature type="disulfide bond" evidence="24">
    <location>
        <begin position="797"/>
        <end position="806"/>
    </location>
</feature>
<dbReference type="FunFam" id="2.10.25.10:FF:000722">
    <property type="entry name" value="Protein eyes shut homolog"/>
    <property type="match status" value="1"/>
</dbReference>
<feature type="domain" description="EGF-like" evidence="28">
    <location>
        <begin position="1079"/>
        <end position="1115"/>
    </location>
</feature>
<feature type="domain" description="EGF-like" evidence="28">
    <location>
        <begin position="771"/>
        <end position="807"/>
    </location>
</feature>
<feature type="disulfide bond" evidence="24">
    <location>
        <begin position="244"/>
        <end position="253"/>
    </location>
</feature>
<comment type="similarity">
    <text evidence="19">Belongs to the EYS family.</text>
</comment>
<feature type="domain" description="Laminin G" evidence="27">
    <location>
        <begin position="2975"/>
        <end position="3165"/>
    </location>
</feature>
<feature type="domain" description="EGF-like" evidence="28">
    <location>
        <begin position="1004"/>
        <end position="1040"/>
    </location>
</feature>
<dbReference type="GO" id="GO:0005509">
    <property type="term" value="F:calcium ion binding"/>
    <property type="evidence" value="ECO:0007669"/>
    <property type="project" value="InterPro"/>
</dbReference>
<dbReference type="SMART" id="SM00282">
    <property type="entry name" value="LamG"/>
    <property type="match status" value="5"/>
</dbReference>
<feature type="disulfide bond" evidence="24">
    <location>
        <begin position="202"/>
        <end position="211"/>
    </location>
</feature>
<keyword evidence="11" id="KW-0677">Repeat</keyword>
<accession>A0A1D5QH92</accession>
<feature type="domain" description="EGF-like" evidence="28">
    <location>
        <begin position="213"/>
        <end position="254"/>
    </location>
</feature>
<protein>
    <recommendedName>
        <fullName evidence="20">Protein eyes shut homolog</fullName>
    </recommendedName>
    <alternativeName>
        <fullName evidence="21">Epidermal growth factor-like protein 10</fullName>
    </alternativeName>
    <alternativeName>
        <fullName evidence="22">Epidermal growth factor-like protein 11</fullName>
    </alternativeName>
    <alternativeName>
        <fullName evidence="23">Protein spacemaker homolog</fullName>
    </alternativeName>
</protein>
<evidence type="ECO:0000256" key="2">
    <source>
        <dbReference type="ARBA" id="ARBA00004430"/>
    </source>
</evidence>
<evidence type="ECO:0000256" key="4">
    <source>
        <dbReference type="ARBA" id="ARBA00004593"/>
    </source>
</evidence>
<dbReference type="InterPro" id="IPR001791">
    <property type="entry name" value="Laminin_G"/>
</dbReference>
<dbReference type="FunFam" id="2.60.120.200:FF:000218">
    <property type="entry name" value="Protein eyes shut homolog"/>
    <property type="match status" value="1"/>
</dbReference>
<feature type="domain" description="EGF-like" evidence="28">
    <location>
        <begin position="733"/>
        <end position="769"/>
    </location>
</feature>
<feature type="disulfide bond" evidence="24">
    <location>
        <begin position="2636"/>
        <end position="2645"/>
    </location>
</feature>
<keyword evidence="17" id="KW-0844">Vision</keyword>
<feature type="domain" description="Laminin G" evidence="27">
    <location>
        <begin position="2419"/>
        <end position="2609"/>
    </location>
</feature>
<dbReference type="InterPro" id="IPR000152">
    <property type="entry name" value="EGF-type_Asp/Asn_hydroxyl_site"/>
</dbReference>
<feature type="domain" description="Laminin G" evidence="27">
    <location>
        <begin position="2717"/>
        <end position="2895"/>
    </location>
</feature>
<dbReference type="GO" id="GO:0001750">
    <property type="term" value="C:photoreceptor outer segment"/>
    <property type="evidence" value="ECO:0007669"/>
    <property type="project" value="UniProtKB-SubCell"/>
</dbReference>
<evidence type="ECO:0000256" key="25">
    <source>
        <dbReference type="PROSITE-ProRule" id="PRU00122"/>
    </source>
</evidence>
<dbReference type="SUPFAM" id="SSF57184">
    <property type="entry name" value="Growth factor receptor domain"/>
    <property type="match status" value="2"/>
</dbReference>
<feature type="domain" description="EGF-like" evidence="28">
    <location>
        <begin position="2335"/>
        <end position="2368"/>
    </location>
</feature>
<dbReference type="Pfam" id="PF02210">
    <property type="entry name" value="Laminin_G_2"/>
    <property type="match status" value="4"/>
</dbReference>
<dbReference type="InterPro" id="IPR013032">
    <property type="entry name" value="EGF-like_CS"/>
</dbReference>
<feature type="domain" description="Laminin G" evidence="27">
    <location>
        <begin position="1883"/>
        <end position="2063"/>
    </location>
</feature>
<feature type="disulfide bond" evidence="24">
    <location>
        <begin position="1149"/>
        <end position="1158"/>
    </location>
</feature>
<dbReference type="FunFam" id="2.60.120.200:FF:000210">
    <property type="entry name" value="Protein eyes shut homolog"/>
    <property type="match status" value="1"/>
</dbReference>
<evidence type="ECO:0000256" key="3">
    <source>
        <dbReference type="ARBA" id="ARBA00004504"/>
    </source>
</evidence>
<dbReference type="STRING" id="9544.ENSMMUP00000047413"/>
<feature type="domain" description="EGF-like" evidence="28">
    <location>
        <begin position="256"/>
        <end position="292"/>
    </location>
</feature>
<comment type="caution">
    <text evidence="24">Lacks conserved residue(s) required for the propagation of feature annotation.</text>
</comment>
<sequence>MTDKSIIILSLMVFHSSFINGKTCRRELVEEWHPQPSSHVVNWTLTENICLDYYRDCWFLGVNTKIDTSGNQVVPQICPLQIQLGDILVISSEPSLQFPEINLMNVSETSFIGCVQNTTTEDQLLFGCRLKGMHTVNSKWLSVGTHYFITVMASGPSPCPLGLRLNVTVKQQFCQESLSSEFCSGHGKCLSEAWSKTYSCHCQPPFSGKYCQELDACSFKPCKNDGSCINKRGNWDEQGYECVCHPPFTGKNCSEIIGQCQPHVCFHGNCSNITSNSFICECDEQFSGPFCEVSTKPCVSLLCWKRGICPNSSSAYTYECPKGPSSQNGETDVSECSLILCENGTDGIKISNDVMCICSPIFTDLLCKSFQTSCESFPLKNNATFKKCEKDYHCSCMSGFTGKNLEKVIDHCKLLSINCLNEEWCFNIIGRFKYVCIPGCTKNPFWFLKNVHLIHLHPCYYGITFHGICQDKGPAHFEYVWQLGFTGSEGEKCQGVIDAYFFLTANCNEDAIYVNNPEDNNSSCSFPCEGTKEICANGCSCLSEEDNQEYWYLCFLRWTSNMYLENITDDQENKSQHEAICEDEINRPRCSCSLSYIGRLCVVNVDYCLGNQSISVHGLCLALSHNCNCSDLQKYEGNICEIDTEDCKSVSCKNGTTSIHLRGYFFYKCVPEFKGTRCEIDLDECALHPCKSRATCIDQPGNYFCQCGPPFKVVDGFSCLCNPGYVGTRCEQNIDNCILNAFEHNSTYKDLHLSYQCVCLSGWEGNFCEQESNECKMNPCKNNSTCTDLYKSYRCECTSGWTGQNCSEEINECDSDPCMNGGLCHESTIPGQFVCLCPPLYTGQFCHQRYNPCDLLNNPCRNNSTCLALVDGNQHCICREEFEGKHCEIDVKECLFLSCQDYGDCEDMVNNFRCICRPGFSGSLCEIEINECSSEPCKNNGTCVDLTNRFFCNCEPGYHGPFCELEVNKCKISPCLDEENCVYRTDRYNCLCAPGYTGINCEINLDECLSEPCLHDGVCIDGINHYTCDCKSGFFGTHCETNANDCLSNPCLHGRCTEPINEYPCSCDADGTSIQCKIKINDCTSMPCMNEGFCQKSAHGFTCICPRGYTGAYCEKSIDNCAEPELNSVICLNGGICVDGPGHTFDCRCLPGFSGQFCEININECSSSPCLHGANCEDHINGYVCKCQPGWSGHHCEKELECVPNSCVHQLCMENEPGSTCLCTPGFMTCSIGLLCGDEIRRITCLTPSFQRTDPISTQTHTVPPSETLVSSFPSIKATRIPTIMDTYPVDQGPKQTGIVKHDILPTTGLATLRISTPLESYLLEELIVTRELSAKHSLLSSTDVSSSPFLNFGIHDPAQIVQDKTSVSHMRIRTSAATLGFFFPDRRARTSFIMSSLMSDFIFPTQSLLFENYQTVASSATPTTSVIRSIPGADIELNRHSLLSHGFLLTAASISATPDVSRGAQEDIEEYSAVSLISRREHWRSLSSSMSPIFPAKIIISKQVTILNSSALHRFGTKAFIPSEYQAITEASSNQRLTNIKSQAADSLRELSQTCATCSMTEIKSSHEFSDQVLHSKQSHFYETFWMNSAILASWYALMGAQTITSGHSFSSATEITPSVAFTEVPSLFPSKKSAKRTILSSSLEESITLSSNLDVNLCLHKTCLSIVPSQTISSDLMNSDLTSELTTDELSVSENILKLLKIRQYGITTGPTEVLNQDSLLDMEKSKGSHTPFKLHPSDSSLDLELNLRSYPDVTLKTYSEITLANDLKNNLPPLTGSVPDFSEVTTNVAFYTVSATPALSIQTSSSMSVITPDWPYFIDYMTSLNKEVKTYSEWSKWELQPSVQYQEFPTASWHLPFTRSLTLSSLESIVAPQQLMISDFRCVCYYGDSYLEFQNVVLNPQNNISLEFQTFSSYGLLLYVKQDSNLVDGFFIQLFIENGTLKYHFYCPGEAKFKSINTAIRVDDGQKYTLLIRQELDPCKAELTILGRNTQTCESINHVLGKPLPKSGSVFIGGFPDLRGKIQMPVPVKNFTGCIEVIEINNWRSFIPSKAVRNYHINNCRSQGLMLSPTASFVDASDVTQGVDNMWTSVSPSVAAPSVCQEDVCHNGGTCRPIFLSSGIVSFQCDCPLHFTGRFCEKDAGLFFPSFSGNSYLELPFLNFVLEKEHNRTVTIYLTIKTNSLNGTILYSNGNNFGKQFLHLFLVEGKPSVKYGCGNSQNILTVSANYSINTNAFTPITVRHTMPIGSPGVVCMIEMTADGKPPVQKKDTEISHASQVYFESMFLGHIPENVQIHKKAGSVYGFRGCILDLQINNKEFFIIDEARRGKNIENCHVPWCAHHLCRNNGTCLSDSENLFCECPRLYSGKLCQFASCENNPCGNGATCVPKSGTDIICLCPYGRSGPLCTDAINITQPRFSGTDAFGYTSFLAYSRISDISFHYEFHLKFQLANNHSALQNNLIFFTGQKGHGLNGDDFLAVGLLNGSVVYSYNLGSGIASIRSDPLNLSLGVHTVHLGKFFQEGWLKVDDHKNKSIIAPGRLVGLNVFSQFYVGGYSEYTPDLLPNGADFKNGFQGCIFTLQVRTEKDGHFRGLGNPEGHPNAGRSVGQCHASPCSLMKCGNGGTCIESGTSVYCNCTTRWKGAFCTETVSICDPEHDPPHHCSRGATCISLPHGYTCFCPLGTTGIYCEQALILTVILEKPKPAEWKVKKEALSISDPSFRSSELSWMSFASFHVRKKTHIQLQFQPLAADGILFYAAQHLKAQSGDFLCISLVNGSVQLRYNLGDRTIILETLQKVTINGSTWHIIKAGRVGAEGYLDLDGINVTEKASTKMSSLDTNTDFYIGGVSSLNLVNPMAIENEPVGFHGCIRQVIINNQELQLTEFGANGGSNVGDCDGTACGYNTCRNGGECTVNGTTFSCRCLPDWAGNICNQSAYCLNNLCLHQSLCIPDQSFSYSCLCTLGWVGRYCENKTSFTTAKFMGNSYIKYIDPNYRMRNLQFTTISLNFSTTKTEGLIIWMGIAQNEENDFLAIGLHNQTLKIAVNLGERISVPMSYNNGTFCCNKWHHVIVIQNQTLIKAYVNNSLILSEDIDPHKNFVALNYEGICYLGGFEYGRKVNIVTQEIFKTNFVGKIKDVVFFQDPKKIELIKLEGYNVYDGDEQNEVT</sequence>
<feature type="disulfide bond" evidence="24">
    <location>
        <begin position="282"/>
        <end position="291"/>
    </location>
</feature>
<dbReference type="PANTHER" id="PTHR12916">
    <property type="entry name" value="CYTOCHROME C OXIDASE POLYPEPTIDE VIC-2"/>
    <property type="match status" value="1"/>
</dbReference>
<dbReference type="PROSITE" id="PS50025">
    <property type="entry name" value="LAM_G_DOMAIN"/>
    <property type="match status" value="5"/>
</dbReference>
<dbReference type="InterPro" id="IPR018097">
    <property type="entry name" value="EGF_Ca-bd_CS"/>
</dbReference>
<dbReference type="Pfam" id="PF00008">
    <property type="entry name" value="EGF"/>
    <property type="match status" value="9"/>
</dbReference>
<dbReference type="FunFam" id="2.10.25.10:FF:000669">
    <property type="entry name" value="Eyes shut homolog"/>
    <property type="match status" value="1"/>
</dbReference>
<evidence type="ECO:0000313" key="29">
    <source>
        <dbReference type="Ensembl" id="ENSMMUP00000047413.2"/>
    </source>
</evidence>
<feature type="disulfide bond" evidence="24">
    <location>
        <begin position="1187"/>
        <end position="1196"/>
    </location>
</feature>
<feature type="domain" description="EGF-like" evidence="28">
    <location>
        <begin position="849"/>
        <end position="888"/>
    </location>
</feature>
<keyword evidence="9" id="KW-0716">Sensory transduction</keyword>
<feature type="domain" description="EGF-like" evidence="28">
    <location>
        <begin position="2896"/>
        <end position="2932"/>
    </location>
</feature>
<name>A0A1D5QH92_MACMU</name>
<feature type="disulfide bond" evidence="24">
    <location>
        <begin position="759"/>
        <end position="768"/>
    </location>
</feature>
<dbReference type="Ensembl" id="ENSMMUT00000063301.2">
    <property type="protein sequence ID" value="ENSMMUP00000047413.2"/>
    <property type="gene ID" value="ENSMMUG00000041338.2"/>
</dbReference>
<keyword evidence="14" id="KW-0325">Glycoprotein</keyword>
<evidence type="ECO:0000256" key="11">
    <source>
        <dbReference type="ARBA" id="ARBA00022737"/>
    </source>
</evidence>
<dbReference type="SMART" id="SM00181">
    <property type="entry name" value="EGF"/>
    <property type="match status" value="27"/>
</dbReference>
<evidence type="ECO:0000256" key="17">
    <source>
        <dbReference type="ARBA" id="ARBA00023305"/>
    </source>
</evidence>
<dbReference type="GeneTree" id="ENSGT00940000163729"/>
<feature type="disulfide bond" evidence="24">
    <location>
        <begin position="992"/>
        <end position="1001"/>
    </location>
</feature>
<feature type="domain" description="EGF-like" evidence="28">
    <location>
        <begin position="170"/>
        <end position="212"/>
    </location>
</feature>
<evidence type="ECO:0000256" key="15">
    <source>
        <dbReference type="ARBA" id="ARBA00023212"/>
    </source>
</evidence>
<dbReference type="Gene3D" id="2.10.25.10">
    <property type="entry name" value="Laminin"/>
    <property type="match status" value="24"/>
</dbReference>
<dbReference type="FunFam" id="2.10.25.10:FF:000779">
    <property type="entry name" value="Eyes shut homolog"/>
    <property type="match status" value="1"/>
</dbReference>
<keyword evidence="7" id="KW-0272">Extracellular matrix</keyword>
<evidence type="ECO:0000256" key="16">
    <source>
        <dbReference type="ARBA" id="ARBA00023273"/>
    </source>
</evidence>
<dbReference type="Proteomes" id="UP000006718">
    <property type="component" value="Chromosome 4"/>
</dbReference>
<evidence type="ECO:0000256" key="6">
    <source>
        <dbReference type="ARBA" id="ARBA00022525"/>
    </source>
</evidence>
<evidence type="ECO:0000256" key="10">
    <source>
        <dbReference type="ARBA" id="ARBA00022729"/>
    </source>
</evidence>
<evidence type="ECO:0000256" key="23">
    <source>
        <dbReference type="ARBA" id="ARBA00083015"/>
    </source>
</evidence>
<dbReference type="FunFam" id="2.10.25.10:FF:000591">
    <property type="entry name" value="Protein eyes shut homolog"/>
    <property type="match status" value="1"/>
</dbReference>
<dbReference type="FunCoup" id="A0A1D5QH92">
    <property type="interactions" value="54"/>
</dbReference>
<evidence type="ECO:0000256" key="13">
    <source>
        <dbReference type="ARBA" id="ARBA00023157"/>
    </source>
</evidence>
<dbReference type="FunFam" id="2.10.25.10:FF:000004">
    <property type="entry name" value="Neurogenic locus notch 1"/>
    <property type="match status" value="1"/>
</dbReference>
<feature type="domain" description="EGF-like" evidence="28">
    <location>
        <begin position="966"/>
        <end position="1002"/>
    </location>
</feature>
<feature type="disulfide bond" evidence="24">
    <location>
        <begin position="2398"/>
        <end position="2407"/>
    </location>
</feature>
<dbReference type="FunFam" id="2.10.25.10:FF:000066">
    <property type="entry name" value="FAT atypical cadherin 4"/>
    <property type="match status" value="1"/>
</dbReference>
<keyword evidence="16" id="KW-0966">Cell projection</keyword>
<dbReference type="GO" id="GO:0043403">
    <property type="term" value="P:skeletal muscle tissue regeneration"/>
    <property type="evidence" value="ECO:0007669"/>
    <property type="project" value="Ensembl"/>
</dbReference>
<reference evidence="29" key="4">
    <citation type="submission" date="2025-09" db="UniProtKB">
        <authorList>
            <consortium name="Ensembl"/>
        </authorList>
    </citation>
    <scope>IDENTIFICATION</scope>
    <source>
        <strain evidence="29">17573</strain>
    </source>
</reference>
<dbReference type="SMART" id="SM00179">
    <property type="entry name" value="EGF_CA"/>
    <property type="match status" value="19"/>
</dbReference>
<dbReference type="OMA" id="FYCEIAL"/>
<feature type="domain" description="EGF-like" evidence="28">
    <location>
        <begin position="809"/>
        <end position="847"/>
    </location>
</feature>
<dbReference type="SUPFAM" id="SSF49899">
    <property type="entry name" value="Concanavalin A-like lectins/glucanases"/>
    <property type="match status" value="5"/>
</dbReference>
<feature type="disulfide bond" evidence="24">
    <location>
        <begin position="916"/>
        <end position="925"/>
    </location>
</feature>
<dbReference type="InterPro" id="IPR009030">
    <property type="entry name" value="Growth_fac_rcpt_cys_sf"/>
</dbReference>
<feature type="disulfide bond" evidence="24">
    <location>
        <begin position="954"/>
        <end position="963"/>
    </location>
</feature>
<reference evidence="30" key="1">
    <citation type="journal article" date="2007" name="Science">
        <title>Evolutionary and biomedical insights from the rhesus macaque genome.</title>
        <authorList>
            <person name="Gibbs R.A."/>
            <person name="Rogers J."/>
            <person name="Katze M.G."/>
            <person name="Bumgarner R."/>
            <person name="Weinstock G.M."/>
            <person name="Mardis E.R."/>
            <person name="Remington K.A."/>
            <person name="Strausberg R.L."/>
            <person name="Venter J.C."/>
            <person name="Wilson R.K."/>
            <person name="Batzer M.A."/>
            <person name="Bustamante C.D."/>
            <person name="Eichler E.E."/>
            <person name="Hahn M.W."/>
            <person name="Hardison R.C."/>
            <person name="Makova K.D."/>
            <person name="Miller W."/>
            <person name="Milosavljevic A."/>
            <person name="Palermo R.E."/>
            <person name="Siepel A."/>
            <person name="Sikela J.M."/>
            <person name="Attaway T."/>
            <person name="Bell S."/>
            <person name="Bernard K.E."/>
            <person name="Buhay C.J."/>
            <person name="Chandrabose M.N."/>
            <person name="Dao M."/>
            <person name="Davis C."/>
            <person name="Delehaunty K.D."/>
            <person name="Ding Y."/>
            <person name="Dinh H.H."/>
            <person name="Dugan-Rocha S."/>
            <person name="Fulton L.A."/>
            <person name="Gabisi R.A."/>
            <person name="Garner T.T."/>
            <person name="Godfrey J."/>
            <person name="Hawes A.C."/>
            <person name="Hernandez J."/>
            <person name="Hines S."/>
            <person name="Holder M."/>
            <person name="Hume J."/>
            <person name="Jhangiani S.N."/>
            <person name="Joshi V."/>
            <person name="Khan Z.M."/>
            <person name="Kirkness E.F."/>
            <person name="Cree A."/>
            <person name="Fowler R.G."/>
            <person name="Lee S."/>
            <person name="Lewis L.R."/>
            <person name="Li Z."/>
            <person name="Liu Y.-S."/>
            <person name="Moore S.M."/>
            <person name="Muzny D."/>
            <person name="Nazareth L.V."/>
            <person name="Ngo D.N."/>
            <person name="Okwuonu G.O."/>
            <person name="Pai G."/>
            <person name="Parker D."/>
            <person name="Paul H.A."/>
            <person name="Pfannkoch C."/>
            <person name="Pohl C.S."/>
            <person name="Rogers Y.-H.C."/>
            <person name="Ruiz S.J."/>
            <person name="Sabo A."/>
            <person name="Santibanez J."/>
            <person name="Schneider B.W."/>
            <person name="Smith S.M."/>
            <person name="Sodergren E."/>
            <person name="Svatek A.F."/>
            <person name="Utterback T.R."/>
            <person name="Vattathil S."/>
            <person name="Warren W."/>
            <person name="White C.S."/>
            <person name="Chinwalla A.T."/>
            <person name="Feng Y."/>
            <person name="Halpern A.L."/>
            <person name="Hillier L.W."/>
            <person name="Huang X."/>
            <person name="Minx P."/>
            <person name="Nelson J.O."/>
            <person name="Pepin K.H."/>
            <person name="Qin X."/>
            <person name="Sutton G.G."/>
            <person name="Venter E."/>
            <person name="Walenz B.P."/>
            <person name="Wallis J.W."/>
            <person name="Worley K.C."/>
            <person name="Yang S.-P."/>
            <person name="Jones S.M."/>
            <person name="Marra M.A."/>
            <person name="Rocchi M."/>
            <person name="Schein J.E."/>
            <person name="Baertsch R."/>
            <person name="Clarke L."/>
            <person name="Csuros M."/>
            <person name="Glasscock J."/>
            <person name="Harris R.A."/>
            <person name="Havlak P."/>
            <person name="Jackson A.R."/>
            <person name="Jiang H."/>
            <person name="Liu Y."/>
            <person name="Messina D.N."/>
            <person name="Shen Y."/>
            <person name="Song H.X.-Z."/>
            <person name="Wylie T."/>
            <person name="Zhang L."/>
            <person name="Birney E."/>
            <person name="Han K."/>
            <person name="Konkel M.K."/>
            <person name="Lee J."/>
            <person name="Smit A.F.A."/>
            <person name="Ullmer B."/>
            <person name="Wang H."/>
            <person name="Xing J."/>
            <person name="Burhans R."/>
            <person name="Cheng Z."/>
            <person name="Karro J.E."/>
            <person name="Ma J."/>
            <person name="Raney B."/>
            <person name="She X."/>
            <person name="Cox M.J."/>
            <person name="Demuth J.P."/>
            <person name="Dumas L.J."/>
            <person name="Han S.-G."/>
            <person name="Hopkins J."/>
            <person name="Karimpour-Fard A."/>
            <person name="Kim Y.H."/>
            <person name="Pollack J.R."/>
            <person name="Vinar T."/>
            <person name="Addo-Quaye C."/>
            <person name="Degenhardt J."/>
            <person name="Denby A."/>
            <person name="Hubisz M.J."/>
            <person name="Indap A."/>
            <person name="Kosiol C."/>
            <person name="Lahn B.T."/>
            <person name="Lawson H.A."/>
            <person name="Marklein A."/>
            <person name="Nielsen R."/>
            <person name="Vallender E.J."/>
            <person name="Clark A.G."/>
            <person name="Ferguson B."/>
            <person name="Hernandez R.D."/>
            <person name="Hirani K."/>
            <person name="Kehrer-Sawatzki H."/>
            <person name="Kolb J."/>
            <person name="Patil S."/>
            <person name="Pu L.-L."/>
            <person name="Ren Y."/>
            <person name="Smith D.G."/>
            <person name="Wheeler D.A."/>
            <person name="Schenck I."/>
            <person name="Ball E.V."/>
            <person name="Chen R."/>
            <person name="Cooper D.N."/>
            <person name="Giardine B."/>
            <person name="Hsu F."/>
            <person name="Kent W.J."/>
            <person name="Lesk A."/>
            <person name="Nelson D.L."/>
            <person name="O'brien W.E."/>
            <person name="Pruefer K."/>
            <person name="Stenson P.D."/>
            <person name="Wallace J.C."/>
            <person name="Ke H."/>
            <person name="Liu X.-M."/>
            <person name="Wang P."/>
            <person name="Xiang A.P."/>
            <person name="Yang F."/>
            <person name="Barber G.P."/>
            <person name="Haussler D."/>
            <person name="Karolchik D."/>
            <person name="Kern A.D."/>
            <person name="Kuhn R.M."/>
            <person name="Smith K.E."/>
            <person name="Zwieg A.S."/>
        </authorList>
    </citation>
    <scope>NUCLEOTIDE SEQUENCE [LARGE SCALE GENOMIC DNA]</scope>
    <source>
        <strain evidence="30">17573</strain>
    </source>
</reference>
<dbReference type="CDD" id="cd00110">
    <property type="entry name" value="LamG"/>
    <property type="match status" value="5"/>
</dbReference>
<keyword evidence="10 26" id="KW-0732">Signal</keyword>
<evidence type="ECO:0000313" key="30">
    <source>
        <dbReference type="Proteomes" id="UP000006718"/>
    </source>
</evidence>
<evidence type="ECO:0000259" key="27">
    <source>
        <dbReference type="PROSITE" id="PS50025"/>
    </source>
</evidence>
<dbReference type="InterPro" id="IPR001881">
    <property type="entry name" value="EGF-like_Ca-bd_dom"/>
</dbReference>
<dbReference type="FunFam" id="2.10.25.10:FF:000425">
    <property type="entry name" value="Eyes shut homolog"/>
    <property type="match status" value="1"/>
</dbReference>
<feature type="disulfide bond" evidence="24">
    <location>
        <begin position="2130"/>
        <end position="2139"/>
    </location>
</feature>
<feature type="disulfide bond" evidence="24">
    <location>
        <begin position="2960"/>
        <end position="2969"/>
    </location>
</feature>
<keyword evidence="15" id="KW-0206">Cytoskeleton</keyword>
<dbReference type="FunFam" id="2.10.25.10:FF:000747">
    <property type="entry name" value="Protein eyes shut homolog"/>
    <property type="match status" value="1"/>
</dbReference>
<feature type="disulfide bond" evidence="24">
    <location>
        <begin position="1105"/>
        <end position="1114"/>
    </location>
</feature>
<evidence type="ECO:0000256" key="26">
    <source>
        <dbReference type="SAM" id="SignalP"/>
    </source>
</evidence>
<dbReference type="SUPFAM" id="SSF57196">
    <property type="entry name" value="EGF/Laminin"/>
    <property type="match status" value="9"/>
</dbReference>
<dbReference type="FunFam" id="2.10.25.10:FF:000122">
    <property type="entry name" value="Protein crumbs homolog 2"/>
    <property type="match status" value="1"/>
</dbReference>
<feature type="disulfide bond" evidence="24">
    <location>
        <begin position="878"/>
        <end position="887"/>
    </location>
</feature>
<keyword evidence="12" id="KW-0106">Calcium</keyword>
<evidence type="ECO:0000256" key="12">
    <source>
        <dbReference type="ARBA" id="ARBA00022837"/>
    </source>
</evidence>
<feature type="disulfide bond" evidence="24">
    <location>
        <begin position="2922"/>
        <end position="2931"/>
    </location>
</feature>
<feature type="domain" description="EGF-like" evidence="28">
    <location>
        <begin position="2371"/>
        <end position="2408"/>
    </location>
</feature>
<dbReference type="InParanoid" id="A0A1D5QH92"/>
<feature type="domain" description="EGF-like" evidence="28">
    <location>
        <begin position="928"/>
        <end position="964"/>
    </location>
</feature>
<keyword evidence="8 24" id="KW-0245">EGF-like domain</keyword>
<dbReference type="FunFam" id="2.60.120.200:FF:000190">
    <property type="entry name" value="Protein eyes shut homolog"/>
    <property type="match status" value="1"/>
</dbReference>
<dbReference type="PaxDb" id="9544-ENSMMUP00000019339"/>
<feature type="signal peptide" evidence="26">
    <location>
        <begin position="1"/>
        <end position="21"/>
    </location>
</feature>
<feature type="disulfide bond" evidence="24">
    <location>
        <begin position="818"/>
        <end position="835"/>
    </location>
</feature>
<evidence type="ECO:0000256" key="24">
    <source>
        <dbReference type="PROSITE-ProRule" id="PRU00076"/>
    </source>
</evidence>
<dbReference type="VEuPathDB" id="HostDB:ENSMMUG00000041338"/>
<feature type="domain" description="EGF-like" evidence="28">
    <location>
        <begin position="2933"/>
        <end position="2970"/>
    </location>
</feature>
<dbReference type="InterPro" id="IPR000742">
    <property type="entry name" value="EGF"/>
</dbReference>
<reference evidence="29" key="3">
    <citation type="submission" date="2025-08" db="UniProtKB">
        <authorList>
            <consortium name="Ensembl"/>
        </authorList>
    </citation>
    <scope>IDENTIFICATION</scope>
    <source>
        <strain evidence="29">17573</strain>
    </source>
</reference>
<dbReference type="Pfam" id="PF12661">
    <property type="entry name" value="hEGF"/>
    <property type="match status" value="3"/>
</dbReference>
<keyword evidence="5" id="KW-0963">Cytoplasm</keyword>
<evidence type="ECO:0000256" key="5">
    <source>
        <dbReference type="ARBA" id="ARBA00022490"/>
    </source>
</evidence>
<dbReference type="GO" id="GO:0050908">
    <property type="term" value="P:detection of light stimulus involved in visual perception"/>
    <property type="evidence" value="ECO:0007669"/>
    <property type="project" value="Ensembl"/>
</dbReference>
<keyword evidence="30" id="KW-1185">Reference proteome</keyword>
<dbReference type="PROSITE" id="PS50026">
    <property type="entry name" value="EGF_3"/>
    <property type="match status" value="22"/>
</dbReference>
<evidence type="ECO:0000259" key="28">
    <source>
        <dbReference type="PROSITE" id="PS50026"/>
    </source>
</evidence>
<evidence type="ECO:0000256" key="21">
    <source>
        <dbReference type="ARBA" id="ARBA00079929"/>
    </source>
</evidence>
<dbReference type="PROSITE" id="PS01187">
    <property type="entry name" value="EGF_CA"/>
    <property type="match status" value="5"/>
</dbReference>
<feature type="domain" description="EGF-like" evidence="28">
    <location>
        <begin position="2648"/>
        <end position="2689"/>
    </location>
</feature>
<dbReference type="FunFam" id="2.10.25.10:FF:000100">
    <property type="entry name" value="neurogenic locus notch homolog protein 3"/>
    <property type="match status" value="1"/>
</dbReference>
<feature type="domain" description="Laminin G" evidence="27">
    <location>
        <begin position="2145"/>
        <end position="2339"/>
    </location>
</feature>
<feature type="domain" description="EGF-like" evidence="28">
    <location>
        <begin position="2610"/>
        <end position="2646"/>
    </location>
</feature>
<evidence type="ECO:0000256" key="9">
    <source>
        <dbReference type="ARBA" id="ARBA00022606"/>
    </source>
</evidence>
<feature type="domain" description="EGF-like" evidence="28">
    <location>
        <begin position="1117"/>
        <end position="1159"/>
    </location>
</feature>
<feature type="domain" description="EGF-like" evidence="28">
    <location>
        <begin position="681"/>
        <end position="720"/>
    </location>
</feature>
<dbReference type="PROSITE" id="PS00010">
    <property type="entry name" value="ASX_HYDROXYL"/>
    <property type="match status" value="6"/>
</dbReference>
<dbReference type="PROSITE" id="PS01186">
    <property type="entry name" value="EGF_2"/>
    <property type="match status" value="13"/>
</dbReference>
<dbReference type="Bgee" id="ENSMMUG00000041338">
    <property type="expression patterns" value="Expressed in spermatid and 6 other cell types or tissues"/>
</dbReference>
<evidence type="ECO:0000256" key="1">
    <source>
        <dbReference type="ARBA" id="ARBA00004300"/>
    </source>
</evidence>
<dbReference type="FunFam" id="2.10.25.10:FF:000053">
    <property type="entry name" value="Slit guidance ligand 2"/>
    <property type="match status" value="1"/>
</dbReference>
<reference evidence="29" key="2">
    <citation type="submission" date="2019-01" db="EMBL/GenBank/DDBJ databases">
        <authorList>
            <person name="Graves T."/>
            <person name="Eichler E.E."/>
            <person name="Wilson R.K."/>
        </authorList>
    </citation>
    <scope>NUCLEOTIDE SEQUENCE [LARGE SCALE GENOMIC DNA]</scope>
    <source>
        <strain evidence="29">17573</strain>
    </source>
</reference>
<dbReference type="FunFam" id="2.60.120.200:FF:000231">
    <property type="entry name" value="Eyes shut homolog"/>
    <property type="match status" value="1"/>
</dbReference>
<dbReference type="FunFam" id="2.10.25.10:FF:000327">
    <property type="entry name" value="neurogenic locus notch homolog protein 4"/>
    <property type="match status" value="1"/>
</dbReference>
<dbReference type="Pfam" id="PF00054">
    <property type="entry name" value="Laminin_G_1"/>
    <property type="match status" value="1"/>
</dbReference>
<dbReference type="PROSITE" id="PS00022">
    <property type="entry name" value="EGF_1"/>
    <property type="match status" value="21"/>
</dbReference>
<feature type="domain" description="EGF-like" evidence="28">
    <location>
        <begin position="2099"/>
        <end position="2140"/>
    </location>
</feature>
<dbReference type="FunFam" id="2.10.25.10:FF:000508">
    <property type="entry name" value="Eyes shut homolog"/>
    <property type="match status" value="1"/>
</dbReference>
<dbReference type="GO" id="GO:0005813">
    <property type="term" value="C:centrosome"/>
    <property type="evidence" value="ECO:0007669"/>
    <property type="project" value="UniProtKB-SubCell"/>
</dbReference>
<keyword evidence="13 24" id="KW-1015">Disulfide bond</keyword>
<feature type="disulfide bond" evidence="24">
    <location>
        <begin position="1030"/>
        <end position="1039"/>
    </location>
</feature>
<evidence type="ECO:0000256" key="22">
    <source>
        <dbReference type="ARBA" id="ARBA00079930"/>
    </source>
</evidence>
<evidence type="ECO:0000256" key="14">
    <source>
        <dbReference type="ARBA" id="ARBA00023180"/>
    </source>
</evidence>
<feature type="domain" description="EGF-like" evidence="28">
    <location>
        <begin position="1161"/>
        <end position="1197"/>
    </location>
</feature>
<feature type="disulfide bond" evidence="24">
    <location>
        <begin position="260"/>
        <end position="270"/>
    </location>
</feature>
<dbReference type="PANTHER" id="PTHR12916:SF4">
    <property type="entry name" value="UNINFLATABLE, ISOFORM C"/>
    <property type="match status" value="1"/>
</dbReference>
<dbReference type="InterPro" id="IPR013320">
    <property type="entry name" value="ConA-like_dom_sf"/>
</dbReference>
<feature type="disulfide bond" evidence="24">
    <location>
        <begin position="837"/>
        <end position="846"/>
    </location>
</feature>
<evidence type="ECO:0000256" key="20">
    <source>
        <dbReference type="ARBA" id="ARBA00071756"/>
    </source>
</evidence>
<keyword evidence="6" id="KW-0964">Secreted</keyword>
<feature type="domain" description="EGF-like" evidence="28">
    <location>
        <begin position="890"/>
        <end position="926"/>
    </location>
</feature>
<comment type="function">
    <text evidence="18">Required to maintain the integrity of photoreceptor cells. Specifically required for normal morphology of the photoreceptor ciliary pocket, and might thus facilitate protein trafficking between the photoreceptor inner and outer segments via the transition zone.</text>
</comment>
<feature type="chain" id="PRO_5030026601" description="Protein eyes shut homolog" evidence="26">
    <location>
        <begin position="22"/>
        <end position="3165"/>
    </location>
</feature>
<dbReference type="GO" id="GO:0033165">
    <property type="term" value="C:interphotoreceptor matrix"/>
    <property type="evidence" value="ECO:0007669"/>
    <property type="project" value="UniProtKB-SubCell"/>
</dbReference>
<dbReference type="CDD" id="cd00054">
    <property type="entry name" value="EGF_CA"/>
    <property type="match status" value="13"/>
</dbReference>
<dbReference type="FunFam" id="2.60.120.200:FF:000183">
    <property type="entry name" value="Protein eyes shut homolog"/>
    <property type="match status" value="1"/>
</dbReference>
<dbReference type="FunFam" id="2.10.25.10:FF:000318">
    <property type="entry name" value="Eyes shut homolog"/>
    <property type="match status" value="1"/>
</dbReference>
<dbReference type="GO" id="GO:0005930">
    <property type="term" value="C:axoneme"/>
    <property type="evidence" value="ECO:0007669"/>
    <property type="project" value="UniProtKB-SubCell"/>
</dbReference>
<proteinExistence type="inferred from homology"/>
<feature type="disulfide bond" evidence="24">
    <location>
        <begin position="183"/>
        <end position="200"/>
    </location>
</feature>